<comment type="caution">
    <text evidence="1">The sequence shown here is derived from an EMBL/GenBank/DDBJ whole genome shotgun (WGS) entry which is preliminary data.</text>
</comment>
<sequence length="388" mass="45171">MKRKNIINKQRQYYKTSAVLFILFLVLVVGANIITKDKTFSESENRMLAGKPRFTVDRLIEGRFTSKFEDYVVDQFIGRDFFTNVKMNVDKLLGKKESNGVFLGEDGYLIENFSKPNEEAVNENLKAINNFSVRYKDVKQYMLISPTAVSILKDKLPMDAPVIDQESYLQSYKDKLPSSVTFVDSYKTMYDHRNEYIYYKTDHHWTSLGAFYSYKELAKSMGLDETPENYYKQQLVSNDFFGALSSKSGYDVKEGDKVNVYLPEKEDSEHVVVNYVEEQEKTATLYNSEALEKKDNYEVFLKGNHPLVKIKTDARNDKTLLIFKDSYANSFIPFLVKDFSNIIVVDPRYYYEDIDKLMEQESVDEVLYLYNANTFFNDTSLSPVLNNE</sequence>
<protein>
    <submittedName>
        <fullName evidence="1">DHHW family protein</fullName>
    </submittedName>
</protein>
<gene>
    <name evidence="1" type="ORF">NSA58_15670</name>
</gene>
<organism evidence="1 2">
    <name type="scientific">Terrisporobacter muris</name>
    <dbReference type="NCBI Taxonomy" id="2963284"/>
    <lineage>
        <taxon>Bacteria</taxon>
        <taxon>Bacillati</taxon>
        <taxon>Bacillota</taxon>
        <taxon>Clostridia</taxon>
        <taxon>Peptostreptococcales</taxon>
        <taxon>Peptostreptococcaceae</taxon>
        <taxon>Terrisporobacter</taxon>
    </lineage>
</organism>
<dbReference type="EMBL" id="JANKBY010000267">
    <property type="protein sequence ID" value="MCR1824222.1"/>
    <property type="molecule type" value="Genomic_DNA"/>
</dbReference>
<accession>A0A9X2S4H8</accession>
<dbReference type="Pfam" id="PF14286">
    <property type="entry name" value="DHHW"/>
    <property type="match status" value="1"/>
</dbReference>
<name>A0A9X2S4H8_9FIRM</name>
<dbReference type="Proteomes" id="UP001140817">
    <property type="component" value="Unassembled WGS sequence"/>
</dbReference>
<evidence type="ECO:0000313" key="1">
    <source>
        <dbReference type="EMBL" id="MCR1824222.1"/>
    </source>
</evidence>
<proteinExistence type="predicted"/>
<dbReference type="InterPro" id="IPR025945">
    <property type="entry name" value="DHHW"/>
</dbReference>
<keyword evidence="2" id="KW-1185">Reference proteome</keyword>
<dbReference type="RefSeq" id="WP_074429083.1">
    <property type="nucleotide sequence ID" value="NZ_JANKBY010000267.1"/>
</dbReference>
<reference evidence="1" key="1">
    <citation type="submission" date="2022-07" db="EMBL/GenBank/DDBJ databases">
        <title>Enhanced cultured diversity of the mouse gut microbiota enables custom-made synthetic communities.</title>
        <authorList>
            <person name="Afrizal A."/>
        </authorList>
    </citation>
    <scope>NUCLEOTIDE SEQUENCE</scope>
    <source>
        <strain evidence="1">DSM 29186</strain>
    </source>
</reference>
<dbReference type="AlphaFoldDB" id="A0A9X2S4H8"/>
<evidence type="ECO:0000313" key="2">
    <source>
        <dbReference type="Proteomes" id="UP001140817"/>
    </source>
</evidence>